<name>A0A0F9IYT7_9ZZZZ</name>
<reference evidence="1" key="1">
    <citation type="journal article" date="2015" name="Nature">
        <title>Complex archaea that bridge the gap between prokaryotes and eukaryotes.</title>
        <authorList>
            <person name="Spang A."/>
            <person name="Saw J.H."/>
            <person name="Jorgensen S.L."/>
            <person name="Zaremba-Niedzwiedzka K."/>
            <person name="Martijn J."/>
            <person name="Lind A.E."/>
            <person name="van Eijk R."/>
            <person name="Schleper C."/>
            <person name="Guy L."/>
            <person name="Ettema T.J."/>
        </authorList>
    </citation>
    <scope>NUCLEOTIDE SEQUENCE</scope>
</reference>
<protein>
    <submittedName>
        <fullName evidence="1">Uncharacterized protein</fullName>
    </submittedName>
</protein>
<sequence>MEQENVELDKCGIGEDKPQIGPKRVVIEEYKIEMVKNQAGKEIGNKLNLLVKHPDVSDRQIEISGLKYEVNGQIKTSGLWVKLDEDNKLPFRSATAHLVRFLKKADIANLKGEQVDTVADDNGYLVIKAY</sequence>
<evidence type="ECO:0000313" key="1">
    <source>
        <dbReference type="EMBL" id="KKM25289.1"/>
    </source>
</evidence>
<dbReference type="AlphaFoldDB" id="A0A0F9IYT7"/>
<dbReference type="EMBL" id="LAZR01012747">
    <property type="protein sequence ID" value="KKM25289.1"/>
    <property type="molecule type" value="Genomic_DNA"/>
</dbReference>
<gene>
    <name evidence="1" type="ORF">LCGC14_1596560</name>
</gene>
<proteinExistence type="predicted"/>
<comment type="caution">
    <text evidence="1">The sequence shown here is derived from an EMBL/GenBank/DDBJ whole genome shotgun (WGS) entry which is preliminary data.</text>
</comment>
<accession>A0A0F9IYT7</accession>
<organism evidence="1">
    <name type="scientific">marine sediment metagenome</name>
    <dbReference type="NCBI Taxonomy" id="412755"/>
    <lineage>
        <taxon>unclassified sequences</taxon>
        <taxon>metagenomes</taxon>
        <taxon>ecological metagenomes</taxon>
    </lineage>
</organism>